<name>A0ACC2WWZ4_9TREE</name>
<gene>
    <name evidence="1" type="ORF">QFC24_006791</name>
</gene>
<accession>A0ACC2WWZ4</accession>
<sequence>MFMTAQPESDFEQRGGTEYWLETPTKKRKAKDTNAEDLKLQDIGKKKVKGTNERRDHGEKEKQDETERELVKGKKKKKKPITERKAGVARNSNKAQFIPDISVDILSLANTKGQKSISDFYGANKAVLLTSSVYGEVIHVTRRLGEAGALLGSIAISPMTLKMILQLSSRSVDFCNVVSNLSHAAVLDSISHPIAAPEKNIYSLRTTSPSVRLCSSVKKFMLSTIAGPSPTGAIPLSKRQSPVILAFETPSPIPANHAIRSQTPEGHPPSVAPPPPSPPPPPPRREKDNPFSFEEQGSFAISEEDSHPSSHEVGLL</sequence>
<organism evidence="1 2">
    <name type="scientific">Naganishia onofrii</name>
    <dbReference type="NCBI Taxonomy" id="1851511"/>
    <lineage>
        <taxon>Eukaryota</taxon>
        <taxon>Fungi</taxon>
        <taxon>Dikarya</taxon>
        <taxon>Basidiomycota</taxon>
        <taxon>Agaricomycotina</taxon>
        <taxon>Tremellomycetes</taxon>
        <taxon>Filobasidiales</taxon>
        <taxon>Filobasidiaceae</taxon>
        <taxon>Naganishia</taxon>
    </lineage>
</organism>
<dbReference type="Proteomes" id="UP001234202">
    <property type="component" value="Unassembled WGS sequence"/>
</dbReference>
<keyword evidence="2" id="KW-1185">Reference proteome</keyword>
<comment type="caution">
    <text evidence="1">The sequence shown here is derived from an EMBL/GenBank/DDBJ whole genome shotgun (WGS) entry which is preliminary data.</text>
</comment>
<protein>
    <submittedName>
        <fullName evidence="1">Uncharacterized protein</fullName>
    </submittedName>
</protein>
<evidence type="ECO:0000313" key="1">
    <source>
        <dbReference type="EMBL" id="KAJ9116274.1"/>
    </source>
</evidence>
<proteinExistence type="predicted"/>
<reference evidence="1" key="1">
    <citation type="submission" date="2023-04" db="EMBL/GenBank/DDBJ databases">
        <title>Draft Genome sequencing of Naganishia species isolated from polar environments using Oxford Nanopore Technology.</title>
        <authorList>
            <person name="Leo P."/>
            <person name="Venkateswaran K."/>
        </authorList>
    </citation>
    <scope>NUCLEOTIDE SEQUENCE</scope>
    <source>
        <strain evidence="1">DBVPG 5303</strain>
    </source>
</reference>
<evidence type="ECO:0000313" key="2">
    <source>
        <dbReference type="Proteomes" id="UP001234202"/>
    </source>
</evidence>
<dbReference type="EMBL" id="JASBWV010000038">
    <property type="protein sequence ID" value="KAJ9116274.1"/>
    <property type="molecule type" value="Genomic_DNA"/>
</dbReference>